<dbReference type="Proteomes" id="UP001212152">
    <property type="component" value="Unassembled WGS sequence"/>
</dbReference>
<feature type="compositionally biased region" description="Basic and acidic residues" evidence="1">
    <location>
        <begin position="541"/>
        <end position="563"/>
    </location>
</feature>
<keyword evidence="3" id="KW-1185">Reference proteome</keyword>
<gene>
    <name evidence="2" type="ORF">HDU87_004212</name>
</gene>
<comment type="caution">
    <text evidence="2">The sequence shown here is derived from an EMBL/GenBank/DDBJ whole genome shotgun (WGS) entry which is preliminary data.</text>
</comment>
<feature type="compositionally biased region" description="Basic and acidic residues" evidence="1">
    <location>
        <begin position="126"/>
        <end position="138"/>
    </location>
</feature>
<feature type="region of interest" description="Disordered" evidence="1">
    <location>
        <begin position="324"/>
        <end position="368"/>
    </location>
</feature>
<reference evidence="2" key="1">
    <citation type="submission" date="2020-05" db="EMBL/GenBank/DDBJ databases">
        <title>Phylogenomic resolution of chytrid fungi.</title>
        <authorList>
            <person name="Stajich J.E."/>
            <person name="Amses K."/>
            <person name="Simmons R."/>
            <person name="Seto K."/>
            <person name="Myers J."/>
            <person name="Bonds A."/>
            <person name="Quandt C.A."/>
            <person name="Barry K."/>
            <person name="Liu P."/>
            <person name="Grigoriev I."/>
            <person name="Longcore J.E."/>
            <person name="James T.Y."/>
        </authorList>
    </citation>
    <scope>NUCLEOTIDE SEQUENCE</scope>
    <source>
        <strain evidence="2">JEL0379</strain>
    </source>
</reference>
<evidence type="ECO:0000313" key="2">
    <source>
        <dbReference type="EMBL" id="KAJ3177930.1"/>
    </source>
</evidence>
<sequence>METTMKILDRAADVADELFRRACHLEYAAPGNEEKEDLQQEHNGDAATADAPANGRRRLHHRHRLMHHSLLHRPHRPRIHRRPRPSGAARVYGRRGLKTPTSTPLPMAGWGSQSPYERVADLVNKKEDTQHSRGEAHLHRPWSARPLPPRIGVEKLKDHDGPNDGEHQSYHSADTAYPSLSLSDKPARKPAAASSLDTANRLITLRVQPSASIVTTSKTAELQRAVLRELVAWYFYARGSNPQTLSDTAEPAAGLSRSVNALRPVKSMLAIGAEGGCCGGAGGAGGWALPTLVEDADEEAAAGVDVWKGIGVKGFTFALSGRGRRSVGKDIDSGWSQAGGSGGDGRWSNSGEASMPPPPPPHTATAPHRISISHRARRVSLGTSLLLITPSSSTDLYNASASSSPLTKPIITRDRAASIIVSEPPRSARRRRAPHDRPRRFPASFGTALGPWVSHDPDLCDTHEHAKYHELVAGSPAAYDLERAKGWTSHERIKSFVWDVAMAEGGDDDSGDASADGKKRVSFSKMFERLLLVDPKDRVGAEKASLERKTAERKRRESLRGGVDEALGLV</sequence>
<evidence type="ECO:0000313" key="3">
    <source>
        <dbReference type="Proteomes" id="UP001212152"/>
    </source>
</evidence>
<feature type="region of interest" description="Disordered" evidence="1">
    <location>
        <begin position="77"/>
        <end position="113"/>
    </location>
</feature>
<accession>A0AAD5XQX9</accession>
<feature type="region of interest" description="Disordered" evidence="1">
    <location>
        <begin position="126"/>
        <end position="193"/>
    </location>
</feature>
<feature type="region of interest" description="Disordered" evidence="1">
    <location>
        <begin position="31"/>
        <end position="53"/>
    </location>
</feature>
<protein>
    <submittedName>
        <fullName evidence="2">Uncharacterized protein</fullName>
    </submittedName>
</protein>
<proteinExistence type="predicted"/>
<feature type="compositionally biased region" description="Basic residues" evidence="1">
    <location>
        <begin position="427"/>
        <end position="440"/>
    </location>
</feature>
<feature type="region of interest" description="Disordered" evidence="1">
    <location>
        <begin position="424"/>
        <end position="443"/>
    </location>
</feature>
<feature type="compositionally biased region" description="Basic and acidic residues" evidence="1">
    <location>
        <begin position="152"/>
        <end position="169"/>
    </location>
</feature>
<name>A0AAD5XQX9_9FUNG</name>
<organism evidence="2 3">
    <name type="scientific">Geranomyces variabilis</name>
    <dbReference type="NCBI Taxonomy" id="109894"/>
    <lineage>
        <taxon>Eukaryota</taxon>
        <taxon>Fungi</taxon>
        <taxon>Fungi incertae sedis</taxon>
        <taxon>Chytridiomycota</taxon>
        <taxon>Chytridiomycota incertae sedis</taxon>
        <taxon>Chytridiomycetes</taxon>
        <taxon>Spizellomycetales</taxon>
        <taxon>Powellomycetaceae</taxon>
        <taxon>Geranomyces</taxon>
    </lineage>
</organism>
<evidence type="ECO:0000256" key="1">
    <source>
        <dbReference type="SAM" id="MobiDB-lite"/>
    </source>
</evidence>
<feature type="region of interest" description="Disordered" evidence="1">
    <location>
        <begin position="541"/>
        <end position="570"/>
    </location>
</feature>
<dbReference type="AlphaFoldDB" id="A0AAD5XQX9"/>
<dbReference type="EMBL" id="JADGJQ010000030">
    <property type="protein sequence ID" value="KAJ3177930.1"/>
    <property type="molecule type" value="Genomic_DNA"/>
</dbReference>